<organism evidence="2">
    <name type="scientific">viral metagenome</name>
    <dbReference type="NCBI Taxonomy" id="1070528"/>
    <lineage>
        <taxon>unclassified sequences</taxon>
        <taxon>metagenomes</taxon>
        <taxon>organismal metagenomes</taxon>
    </lineage>
</organism>
<proteinExistence type="predicted"/>
<feature type="region of interest" description="Disordered" evidence="1">
    <location>
        <begin position="1"/>
        <end position="26"/>
    </location>
</feature>
<feature type="compositionally biased region" description="Acidic residues" evidence="1">
    <location>
        <begin position="10"/>
        <end position="22"/>
    </location>
</feature>
<protein>
    <submittedName>
        <fullName evidence="2">Uncharacterized protein</fullName>
    </submittedName>
</protein>
<evidence type="ECO:0000256" key="1">
    <source>
        <dbReference type="SAM" id="MobiDB-lite"/>
    </source>
</evidence>
<dbReference type="EMBL" id="MN739677">
    <property type="protein sequence ID" value="QHT20216.1"/>
    <property type="molecule type" value="Genomic_DNA"/>
</dbReference>
<evidence type="ECO:0000313" key="2">
    <source>
        <dbReference type="EMBL" id="QHT20216.1"/>
    </source>
</evidence>
<name>A0A6C0DTD5_9ZZZZ</name>
<accession>A0A6C0DTD5</accession>
<reference evidence="2" key="1">
    <citation type="journal article" date="2020" name="Nature">
        <title>Giant virus diversity and host interactions through global metagenomics.</title>
        <authorList>
            <person name="Schulz F."/>
            <person name="Roux S."/>
            <person name="Paez-Espino D."/>
            <person name="Jungbluth S."/>
            <person name="Walsh D.A."/>
            <person name="Denef V.J."/>
            <person name="McMahon K.D."/>
            <person name="Konstantinidis K.T."/>
            <person name="Eloe-Fadrosh E.A."/>
            <person name="Kyrpides N.C."/>
            <person name="Woyke T."/>
        </authorList>
    </citation>
    <scope>NUCLEOTIDE SEQUENCE</scope>
    <source>
        <strain evidence="2">GVMAG-M-3300023174-60</strain>
    </source>
</reference>
<sequence>MDPTNNSWNEDTDSEYDDEYTENEIPPPAINQEFIDNILEVKHKLYETTVLAPKLETPEAQSNEVLQKYMNNLNSVYVMAINAQSGNILGNEQRINNLPPETREIITRMLNWIVDYFSKNNVPDTIPYSDFIRNSLHVYPFVQDNSFE</sequence>
<dbReference type="AlphaFoldDB" id="A0A6C0DTD5"/>